<gene>
    <name evidence="1" type="ORF">AVEN_264497_1</name>
</gene>
<protein>
    <submittedName>
        <fullName evidence="1">Uncharacterized protein</fullName>
    </submittedName>
</protein>
<keyword evidence="2" id="KW-1185">Reference proteome</keyword>
<evidence type="ECO:0000313" key="1">
    <source>
        <dbReference type="EMBL" id="GBO26939.1"/>
    </source>
</evidence>
<proteinExistence type="predicted"/>
<comment type="caution">
    <text evidence="1">The sequence shown here is derived from an EMBL/GenBank/DDBJ whole genome shotgun (WGS) entry which is preliminary data.</text>
</comment>
<dbReference type="AlphaFoldDB" id="A0A4Y2VP71"/>
<accession>A0A4Y2VP71</accession>
<sequence>MNHTTSYHPDHFCDCGLHGRCSWEDGEKVCDCESGYRSFGGKCRECTCGPYGTCKLDESGEKVCSCDYDYVEKEGYCEHCDCNYLMSKRTLGVNCTFVDGLRQCICPPGFETSDFCEADNEHSDEDHLFFDTFATSIVDRRPLDRICQASRTVDAAGESTLYQERDISGV</sequence>
<reference evidence="1 2" key="1">
    <citation type="journal article" date="2019" name="Sci. Rep.">
        <title>Orb-weaving spider Araneus ventricosus genome elucidates the spidroin gene catalogue.</title>
        <authorList>
            <person name="Kono N."/>
            <person name="Nakamura H."/>
            <person name="Ohtoshi R."/>
            <person name="Moran D.A.P."/>
            <person name="Shinohara A."/>
            <person name="Yoshida Y."/>
            <person name="Fujiwara M."/>
            <person name="Mori M."/>
            <person name="Tomita M."/>
            <person name="Arakawa K."/>
        </authorList>
    </citation>
    <scope>NUCLEOTIDE SEQUENCE [LARGE SCALE GENOMIC DNA]</scope>
</reference>
<dbReference type="Proteomes" id="UP000499080">
    <property type="component" value="Unassembled WGS sequence"/>
</dbReference>
<organism evidence="1 2">
    <name type="scientific">Araneus ventricosus</name>
    <name type="common">Orbweaver spider</name>
    <name type="synonym">Epeira ventricosa</name>
    <dbReference type="NCBI Taxonomy" id="182803"/>
    <lineage>
        <taxon>Eukaryota</taxon>
        <taxon>Metazoa</taxon>
        <taxon>Ecdysozoa</taxon>
        <taxon>Arthropoda</taxon>
        <taxon>Chelicerata</taxon>
        <taxon>Arachnida</taxon>
        <taxon>Araneae</taxon>
        <taxon>Araneomorphae</taxon>
        <taxon>Entelegynae</taxon>
        <taxon>Araneoidea</taxon>
        <taxon>Araneidae</taxon>
        <taxon>Araneus</taxon>
    </lineage>
</organism>
<dbReference type="OrthoDB" id="6425090at2759"/>
<dbReference type="EMBL" id="BGPR01049937">
    <property type="protein sequence ID" value="GBO26939.1"/>
    <property type="molecule type" value="Genomic_DNA"/>
</dbReference>
<evidence type="ECO:0000313" key="2">
    <source>
        <dbReference type="Proteomes" id="UP000499080"/>
    </source>
</evidence>
<name>A0A4Y2VP71_ARAVE</name>